<dbReference type="PANTHER" id="PTHR42760:SF135">
    <property type="entry name" value="BLL7886 PROTEIN"/>
    <property type="match status" value="1"/>
</dbReference>
<evidence type="ECO:0000313" key="2">
    <source>
        <dbReference type="EMBL" id="MBB3940496.1"/>
    </source>
</evidence>
<dbReference type="AlphaFoldDB" id="A0A7W6C6P0"/>
<dbReference type="Pfam" id="PF13561">
    <property type="entry name" value="adh_short_C2"/>
    <property type="match status" value="1"/>
</dbReference>
<dbReference type="InterPro" id="IPR036291">
    <property type="entry name" value="NAD(P)-bd_dom_sf"/>
</dbReference>
<dbReference type="GO" id="GO:0016616">
    <property type="term" value="F:oxidoreductase activity, acting on the CH-OH group of donors, NAD or NADP as acceptor"/>
    <property type="evidence" value="ECO:0007669"/>
    <property type="project" value="TreeGrafter"/>
</dbReference>
<protein>
    <submittedName>
        <fullName evidence="2">NAD(P)-dependent dehydrogenase (Short-subunit alcohol dehydrogenase family)</fullName>
    </submittedName>
</protein>
<proteinExistence type="inferred from homology"/>
<accession>A0A7W6C6P0</accession>
<keyword evidence="3" id="KW-1185">Reference proteome</keyword>
<dbReference type="InterPro" id="IPR002347">
    <property type="entry name" value="SDR_fam"/>
</dbReference>
<reference evidence="2 3" key="1">
    <citation type="submission" date="2020-08" db="EMBL/GenBank/DDBJ databases">
        <title>Genomic Encyclopedia of Type Strains, Phase IV (KMG-IV): sequencing the most valuable type-strain genomes for metagenomic binning, comparative biology and taxonomic classification.</title>
        <authorList>
            <person name="Goeker M."/>
        </authorList>
    </citation>
    <scope>NUCLEOTIDE SEQUENCE [LARGE SCALE GENOMIC DNA]</scope>
    <source>
        <strain evidence="2 3">DSM 27568</strain>
    </source>
</reference>
<comment type="caution">
    <text evidence="2">The sequence shown here is derived from an EMBL/GenBank/DDBJ whole genome shotgun (WGS) entry which is preliminary data.</text>
</comment>
<dbReference type="SUPFAM" id="SSF51735">
    <property type="entry name" value="NAD(P)-binding Rossmann-fold domains"/>
    <property type="match status" value="1"/>
</dbReference>
<dbReference type="PRINTS" id="PR00081">
    <property type="entry name" value="GDHRDH"/>
</dbReference>
<dbReference type="RefSeq" id="WP_183617089.1">
    <property type="nucleotide sequence ID" value="NZ_JACIDY010000004.1"/>
</dbReference>
<comment type="similarity">
    <text evidence="1">Belongs to the short-chain dehydrogenases/reductases (SDR) family.</text>
</comment>
<gene>
    <name evidence="2" type="ORF">GGR39_002153</name>
</gene>
<dbReference type="GO" id="GO:0030497">
    <property type="term" value="P:fatty acid elongation"/>
    <property type="evidence" value="ECO:0007669"/>
    <property type="project" value="TreeGrafter"/>
</dbReference>
<evidence type="ECO:0000256" key="1">
    <source>
        <dbReference type="ARBA" id="ARBA00006484"/>
    </source>
</evidence>
<dbReference type="PANTHER" id="PTHR42760">
    <property type="entry name" value="SHORT-CHAIN DEHYDROGENASES/REDUCTASES FAMILY MEMBER"/>
    <property type="match status" value="1"/>
</dbReference>
<sequence>MNEERLKNLSRRRQCDLLIAEEEKMQDPAITKLFSLDGKVAIVTGAAGGIGRAIASLFAEAGAMVALADRDETGASTIARQIGTDRVMAVCYDQSDPASIDAMVARVSQEFGELDVIVNCAAAFGFERFDDMTAGTWSRIHSVNLEGVAFCCRAAVRSMLRGGIGGSIINISSIAGSRFVLFDNVAYAASKSGNDGLTRTLARELAEHSIRVNAVIPGAIQNDNIDPAQLSLPLRGPMTQPDFIPLGGFGKPGDIAAACLYLASDASRYVTGQLIAVDGGISIA</sequence>
<evidence type="ECO:0000313" key="3">
    <source>
        <dbReference type="Proteomes" id="UP000561459"/>
    </source>
</evidence>
<dbReference type="Gene3D" id="3.40.50.720">
    <property type="entry name" value="NAD(P)-binding Rossmann-like Domain"/>
    <property type="match status" value="1"/>
</dbReference>
<dbReference type="FunFam" id="3.40.50.720:FF:000084">
    <property type="entry name" value="Short-chain dehydrogenase reductase"/>
    <property type="match status" value="1"/>
</dbReference>
<dbReference type="Proteomes" id="UP000561459">
    <property type="component" value="Unassembled WGS sequence"/>
</dbReference>
<dbReference type="EMBL" id="JACIDY010000004">
    <property type="protein sequence ID" value="MBB3940496.1"/>
    <property type="molecule type" value="Genomic_DNA"/>
</dbReference>
<organism evidence="2 3">
    <name type="scientific">Novosphingobium fluoreni</name>
    <dbReference type="NCBI Taxonomy" id="1391222"/>
    <lineage>
        <taxon>Bacteria</taxon>
        <taxon>Pseudomonadati</taxon>
        <taxon>Pseudomonadota</taxon>
        <taxon>Alphaproteobacteria</taxon>
        <taxon>Sphingomonadales</taxon>
        <taxon>Sphingomonadaceae</taxon>
        <taxon>Novosphingobium</taxon>
    </lineage>
</organism>
<dbReference type="PRINTS" id="PR00080">
    <property type="entry name" value="SDRFAMILY"/>
</dbReference>
<name>A0A7W6C6P0_9SPHN</name>